<dbReference type="Proteomes" id="UP001628164">
    <property type="component" value="Unassembled WGS sequence"/>
</dbReference>
<dbReference type="SUPFAM" id="SSF49265">
    <property type="entry name" value="Fibronectin type III"/>
    <property type="match status" value="1"/>
</dbReference>
<evidence type="ECO:0008006" key="4">
    <source>
        <dbReference type="Google" id="ProtNLM"/>
    </source>
</evidence>
<protein>
    <recommendedName>
        <fullName evidence="4">Fibronectin type-III domain-containing protein</fullName>
    </recommendedName>
</protein>
<feature type="chain" id="PRO_5046457713" description="Fibronectin type-III domain-containing protein" evidence="1">
    <location>
        <begin position="25"/>
        <end position="765"/>
    </location>
</feature>
<comment type="caution">
    <text evidence="2">The sequence shown here is derived from an EMBL/GenBank/DDBJ whole genome shotgun (WGS) entry which is preliminary data.</text>
</comment>
<dbReference type="SUPFAM" id="SSF101898">
    <property type="entry name" value="NHL repeat"/>
    <property type="match status" value="1"/>
</dbReference>
<keyword evidence="3" id="KW-1185">Reference proteome</keyword>
<dbReference type="InterPro" id="IPR036116">
    <property type="entry name" value="FN3_sf"/>
</dbReference>
<feature type="signal peptide" evidence="1">
    <location>
        <begin position="1"/>
        <end position="24"/>
    </location>
</feature>
<gene>
    <name evidence="2" type="ORF">fsci_12570</name>
</gene>
<proteinExistence type="predicted"/>
<evidence type="ECO:0000256" key="1">
    <source>
        <dbReference type="SAM" id="SignalP"/>
    </source>
</evidence>
<accession>A0ABQ6PGV8</accession>
<dbReference type="EMBL" id="BTHG01000004">
    <property type="protein sequence ID" value="GMN89771.1"/>
    <property type="molecule type" value="Genomic_DNA"/>
</dbReference>
<dbReference type="RefSeq" id="WP_407877531.1">
    <property type="nucleotide sequence ID" value="NZ_BTHG01000004.1"/>
</dbReference>
<evidence type="ECO:0000313" key="2">
    <source>
        <dbReference type="EMBL" id="GMN89771.1"/>
    </source>
</evidence>
<sequence>MKKNIPSIALLTMGIIGSSTVLYADDQETSPITYIKNLPDSKIIAVNSKGETLIADKLAKTWKNFGSSYGSDVSQGEIQTIYQPASLIQNNSPLIKILQTNGYTSTFNINLGAYSTNLSDGNEAYWYEENDGKPALSVSSPFYKGSNDIADYVNFYGTPKGQLYARYLMKANNNSFFYGLDPVTTAAFDSPIVKMIYDYNSIDQKPTFAKDGDFDFPKSLYILLQSGALIKVNIPQELDDNGLNYFSKYDSASPGTKAKGLTRKTVADGVSTLEPQDLAVFGSNNSSIQGVIESAKGQIRFYDDKSSSNTIVNLPVKADETDYSNIITENDGTNDVARYILQDVTQSNDIYLYDVSSCSSYSFGSISSCLSKPLDHKGFNDNYSTALDSVISNPSGDRYIVVGFESGAVRYYNTTSGNWNTIQDDIYSSPVVNLTKIDNNSIYISLENGLVEQYDFDTNNIDIIRQAASTLVFNSSNPTVTYNSISIKNFSAKTADGKDTEITYNYELYSNSNSSKPVQIGTQTVASNMGFNIDFNNLKSSHSYKLVITASADGYKDITKTINTIETTAEHALDIYNINVDSSYTNANVNVIAYPKDAVPSAVDIDYGYTITNTDTGEVVKSGIEDNSPFTIDDLEANTKYTLTVTAKADGYDDVVKEVLFTTEGYEMVWVNKGAIWELTPTKVRLGFATTLDPNDPNDMPIEAVEHEVLMNTTDKSNQYVVYDGERKTTFDDLTPGNQYRMYYTKDMKNYKQAKVEFTFNTPVE</sequence>
<evidence type="ECO:0000313" key="3">
    <source>
        <dbReference type="Proteomes" id="UP001628164"/>
    </source>
</evidence>
<organism evidence="2 3">
    <name type="scientific">Francisella sciaenopsi</name>
    <dbReference type="NCBI Taxonomy" id="3055034"/>
    <lineage>
        <taxon>Bacteria</taxon>
        <taxon>Pseudomonadati</taxon>
        <taxon>Pseudomonadota</taxon>
        <taxon>Gammaproteobacteria</taxon>
        <taxon>Thiotrichales</taxon>
        <taxon>Francisellaceae</taxon>
        <taxon>Francisella</taxon>
    </lineage>
</organism>
<keyword evidence="1" id="KW-0732">Signal</keyword>
<name>A0ABQ6PGV8_9GAMM</name>
<reference evidence="2 3" key="1">
    <citation type="journal article" date="2024" name="Dis. Aquat. Organ.">
        <title>Francisella sciaenopsi sp. nov. isolated from diseased red drum Sciaenops ocellatus in Florida, USA.</title>
        <authorList>
            <person name="Kawahara M."/>
            <person name="Cody T.T."/>
            <person name="Yanong R.P.E."/>
            <person name="Henderson E."/>
            <person name="Yazdi Z."/>
            <person name="Soto E."/>
        </authorList>
    </citation>
    <scope>NUCLEOTIDE SEQUENCE [LARGE SCALE GENOMIC DNA]</scope>
    <source>
        <strain evidence="2 3">R22-20-7</strain>
    </source>
</reference>